<protein>
    <submittedName>
        <fullName evidence="2">Sugar phosphate isomerase/epimerase</fullName>
    </submittedName>
</protein>
<dbReference type="InterPro" id="IPR036237">
    <property type="entry name" value="Xyl_isomerase-like_sf"/>
</dbReference>
<feature type="domain" description="Xylose isomerase-like TIM barrel" evidence="1">
    <location>
        <begin position="23"/>
        <end position="226"/>
    </location>
</feature>
<evidence type="ECO:0000259" key="1">
    <source>
        <dbReference type="Pfam" id="PF01261"/>
    </source>
</evidence>
<keyword evidence="3" id="KW-1185">Reference proteome</keyword>
<accession>A0ABS2ST18</accession>
<comment type="caution">
    <text evidence="2">The sequence shown here is derived from an EMBL/GenBank/DDBJ whole genome shotgun (WGS) entry which is preliminary data.</text>
</comment>
<dbReference type="InterPro" id="IPR013022">
    <property type="entry name" value="Xyl_isomerase-like_TIM-brl"/>
</dbReference>
<dbReference type="Proteomes" id="UP001179280">
    <property type="component" value="Unassembled WGS sequence"/>
</dbReference>
<organism evidence="2 3">
    <name type="scientific">Shouchella xiaoxiensis</name>
    <dbReference type="NCBI Taxonomy" id="766895"/>
    <lineage>
        <taxon>Bacteria</taxon>
        <taxon>Bacillati</taxon>
        <taxon>Bacillota</taxon>
        <taxon>Bacilli</taxon>
        <taxon>Bacillales</taxon>
        <taxon>Bacillaceae</taxon>
        <taxon>Shouchella</taxon>
    </lineage>
</organism>
<dbReference type="Pfam" id="PF01261">
    <property type="entry name" value="AP_endonuc_2"/>
    <property type="match status" value="1"/>
</dbReference>
<reference evidence="2" key="1">
    <citation type="submission" date="2021-01" db="EMBL/GenBank/DDBJ databases">
        <title>Genomic Encyclopedia of Type Strains, Phase IV (KMG-IV): sequencing the most valuable type-strain genomes for metagenomic binning, comparative biology and taxonomic classification.</title>
        <authorList>
            <person name="Goeker M."/>
        </authorList>
    </citation>
    <scope>NUCLEOTIDE SEQUENCE</scope>
    <source>
        <strain evidence="2">DSM 21943</strain>
    </source>
</reference>
<dbReference type="Gene3D" id="3.20.20.150">
    <property type="entry name" value="Divalent-metal-dependent TIM barrel enzymes"/>
    <property type="match status" value="1"/>
</dbReference>
<dbReference type="PANTHER" id="PTHR12110">
    <property type="entry name" value="HYDROXYPYRUVATE ISOMERASE"/>
    <property type="match status" value="1"/>
</dbReference>
<sequence length="246" mass="28024">MEQLGLALYTLRNELEEDFKGTLEKVKAIGYSAVEFAGFGNNSATEIKAMLNDIGLEAWSSHVPLDQLRTNLDAVISFHKEVGIQFVVCPFVAEEERRNKTDYFNLAEELETIGHSLREAGLTLCYHNHDFEFDQFDDELGLDILLRNTRTCNMKLECDTFWVEFANHDAKAYVLKHENRVPIIHLKDMKKAEKTFAEVGEGRLDIAGIIKAAKEAGTTYFIVEQDVCERPPLESVEISYKNLQNI</sequence>
<dbReference type="SUPFAM" id="SSF51658">
    <property type="entry name" value="Xylose isomerase-like"/>
    <property type="match status" value="1"/>
</dbReference>
<keyword evidence="2" id="KW-0413">Isomerase</keyword>
<evidence type="ECO:0000313" key="3">
    <source>
        <dbReference type="Proteomes" id="UP001179280"/>
    </source>
</evidence>
<dbReference type="RefSeq" id="WP_204465887.1">
    <property type="nucleotide sequence ID" value="NZ_JAFBCV010000005.1"/>
</dbReference>
<dbReference type="GO" id="GO:0016853">
    <property type="term" value="F:isomerase activity"/>
    <property type="evidence" value="ECO:0007669"/>
    <property type="project" value="UniProtKB-KW"/>
</dbReference>
<dbReference type="PANTHER" id="PTHR12110:SF41">
    <property type="entry name" value="INOSOSE DEHYDRATASE"/>
    <property type="match status" value="1"/>
</dbReference>
<gene>
    <name evidence="2" type="ORF">JOC54_001907</name>
</gene>
<dbReference type="EMBL" id="JAFBCV010000005">
    <property type="protein sequence ID" value="MBM7838648.1"/>
    <property type="molecule type" value="Genomic_DNA"/>
</dbReference>
<name>A0ABS2ST18_9BACI</name>
<proteinExistence type="predicted"/>
<dbReference type="InterPro" id="IPR050312">
    <property type="entry name" value="IolE/XylAMocC-like"/>
</dbReference>
<evidence type="ECO:0000313" key="2">
    <source>
        <dbReference type="EMBL" id="MBM7838648.1"/>
    </source>
</evidence>